<dbReference type="Proteomes" id="UP000179807">
    <property type="component" value="Unassembled WGS sequence"/>
</dbReference>
<evidence type="ECO:0000313" key="2">
    <source>
        <dbReference type="EMBL" id="OHS99018.1"/>
    </source>
</evidence>
<keyword evidence="1" id="KW-0472">Membrane</keyword>
<evidence type="ECO:0000313" key="3">
    <source>
        <dbReference type="Proteomes" id="UP000179807"/>
    </source>
</evidence>
<keyword evidence="1" id="KW-0812">Transmembrane</keyword>
<keyword evidence="1" id="KW-1133">Transmembrane helix</keyword>
<name>A0A1J4JIP0_9EUKA</name>
<dbReference type="OrthoDB" id="4663713at2759"/>
<sequence length="520" mass="59982">MLFSLFSTVFCVFRHREETGVELVDGNYVPFQPGYVAGKWCLMHRYEYVTLRGKGYVKVRWETEWWYGWFQHAWPNYDPINDSNTLLLVAEGDKYFQGLSVETCNNGPEYGYINKYYYVDGEITISNNERLPKTHFTGSYNIAITDIPWDEIDESQHKIVYDHEDGILEKRTYKFLSRGDYIEGPVLEVRSKNKGSEVFVRMPVAHNNEMSDQSSMNQWWHIEYVKTEKNLNYYYVKNIWSGLVLTADGEKLIQKTYKTKSKNQLWNIKHVSSLYYSFQNLGNSLFINHDLVKENTFLSKKQDYPAGYNQEFHVFGILDYEEKSPVPEGYFRIDCDNENLVCENGCKINGARHVSQTFYARISNGTLKFTKIKMKKAGLYAAKINYATNDDNQSLKVYVNSEFILEIDINNNANLVSVIHDMQCYTDGLHSGTGTIIDFNITLEKGINEIVFENQNVEHFDIDYLDLSNDPIIEAKGKISGGSIAAIIIVIILAIGGGVVGFLYYKKKKDSSDLSFSLFT</sequence>
<dbReference type="GeneID" id="94829067"/>
<organism evidence="2 3">
    <name type="scientific">Tritrichomonas foetus</name>
    <dbReference type="NCBI Taxonomy" id="1144522"/>
    <lineage>
        <taxon>Eukaryota</taxon>
        <taxon>Metamonada</taxon>
        <taxon>Parabasalia</taxon>
        <taxon>Tritrichomonadida</taxon>
        <taxon>Tritrichomonadidae</taxon>
        <taxon>Tritrichomonas</taxon>
    </lineage>
</organism>
<dbReference type="SUPFAM" id="SSF50370">
    <property type="entry name" value="Ricin B-like lectins"/>
    <property type="match status" value="1"/>
</dbReference>
<reference evidence="2" key="1">
    <citation type="submission" date="2016-10" db="EMBL/GenBank/DDBJ databases">
        <authorList>
            <person name="Benchimol M."/>
            <person name="Almeida L.G."/>
            <person name="Vasconcelos A.T."/>
            <person name="Perreira-Neves A."/>
            <person name="Rosa I.A."/>
            <person name="Tasca T."/>
            <person name="Bogo M.R."/>
            <person name="de Souza W."/>
        </authorList>
    </citation>
    <scope>NUCLEOTIDE SEQUENCE [LARGE SCALE GENOMIC DNA]</scope>
    <source>
        <strain evidence="2">K</strain>
    </source>
</reference>
<dbReference type="InterPro" id="IPR035992">
    <property type="entry name" value="Ricin_B-like_lectins"/>
</dbReference>
<dbReference type="CDD" id="cd00161">
    <property type="entry name" value="beta-trefoil_Ricin-like"/>
    <property type="match status" value="1"/>
</dbReference>
<dbReference type="EMBL" id="MLAK01001026">
    <property type="protein sequence ID" value="OHS99018.1"/>
    <property type="molecule type" value="Genomic_DNA"/>
</dbReference>
<evidence type="ECO:0000256" key="1">
    <source>
        <dbReference type="SAM" id="Phobius"/>
    </source>
</evidence>
<dbReference type="Gene3D" id="2.80.10.50">
    <property type="match status" value="1"/>
</dbReference>
<gene>
    <name evidence="2" type="ORF">TRFO_08567</name>
</gene>
<feature type="transmembrane region" description="Helical" evidence="1">
    <location>
        <begin position="484"/>
        <end position="505"/>
    </location>
</feature>
<dbReference type="VEuPathDB" id="TrichDB:TRFO_08567"/>
<proteinExistence type="predicted"/>
<dbReference type="RefSeq" id="XP_068352155.1">
    <property type="nucleotide sequence ID" value="XM_068494363.1"/>
</dbReference>
<accession>A0A1J4JIP0</accession>
<keyword evidence="3" id="KW-1185">Reference proteome</keyword>
<dbReference type="Gene3D" id="2.60.120.260">
    <property type="entry name" value="Galactose-binding domain-like"/>
    <property type="match status" value="1"/>
</dbReference>
<protein>
    <submittedName>
        <fullName evidence="2">Uncharacterized protein</fullName>
    </submittedName>
</protein>
<comment type="caution">
    <text evidence="2">The sequence shown here is derived from an EMBL/GenBank/DDBJ whole genome shotgun (WGS) entry which is preliminary data.</text>
</comment>
<dbReference type="AlphaFoldDB" id="A0A1J4JIP0"/>